<evidence type="ECO:0000256" key="1">
    <source>
        <dbReference type="SAM" id="SignalP"/>
    </source>
</evidence>
<protein>
    <recommendedName>
        <fullName evidence="4">EexN family lipoprotein</fullName>
    </recommendedName>
</protein>
<comment type="caution">
    <text evidence="2">The sequence shown here is derived from an EMBL/GenBank/DDBJ whole genome shotgun (WGS) entry which is preliminary data.</text>
</comment>
<sequence length="79" mass="8979">MKKAILMSLLGITSSTFASNEATNFNVEDLTSNQLIELTTKCTKNDYQGSACEALRKKQLEDRERMKQEARDTMKYAPK</sequence>
<evidence type="ECO:0000313" key="2">
    <source>
        <dbReference type="EMBL" id="ENV38236.1"/>
    </source>
</evidence>
<dbReference type="RefSeq" id="WP_004878079.1">
    <property type="nucleotide sequence ID" value="NZ_AKIQ01000053.1"/>
</dbReference>
<evidence type="ECO:0008006" key="4">
    <source>
        <dbReference type="Google" id="ProtNLM"/>
    </source>
</evidence>
<keyword evidence="1" id="KW-0732">Signal</keyword>
<name>N8YNG5_ACIVR</name>
<feature type="chain" id="PRO_5004137225" description="EexN family lipoprotein" evidence="1">
    <location>
        <begin position="19"/>
        <end position="79"/>
    </location>
</feature>
<accession>N8YNG5</accession>
<evidence type="ECO:0000313" key="3">
    <source>
        <dbReference type="Proteomes" id="UP000018445"/>
    </source>
</evidence>
<keyword evidence="3" id="KW-1185">Reference proteome</keyword>
<dbReference type="EMBL" id="APPO01000008">
    <property type="protein sequence ID" value="ENV38236.1"/>
    <property type="molecule type" value="Genomic_DNA"/>
</dbReference>
<gene>
    <name evidence="2" type="ORF">F959_01000</name>
</gene>
<dbReference type="AlphaFoldDB" id="N8YNG5"/>
<dbReference type="GeneID" id="58193901"/>
<reference evidence="2 3" key="1">
    <citation type="submission" date="2013-02" db="EMBL/GenBank/DDBJ databases">
        <title>The Genome Sequence of Acinetobacter venetianus CIP 110063.</title>
        <authorList>
            <consortium name="The Broad Institute Genome Sequencing Platform"/>
            <consortium name="The Broad Institute Genome Sequencing Center for Infectious Disease"/>
            <person name="Cerqueira G."/>
            <person name="Feldgarden M."/>
            <person name="Courvalin P."/>
            <person name="Perichon B."/>
            <person name="Grillot-Courvalin C."/>
            <person name="Clermont D."/>
            <person name="Rocha E."/>
            <person name="Yoon E.-J."/>
            <person name="Nemec A."/>
            <person name="Walker B."/>
            <person name="Young S.K."/>
            <person name="Zeng Q."/>
            <person name="Gargeya S."/>
            <person name="Fitzgerald M."/>
            <person name="Haas B."/>
            <person name="Abouelleil A."/>
            <person name="Alvarado L."/>
            <person name="Arachchi H.M."/>
            <person name="Berlin A.M."/>
            <person name="Chapman S.B."/>
            <person name="Dewar J."/>
            <person name="Goldberg J."/>
            <person name="Griggs A."/>
            <person name="Gujja S."/>
            <person name="Hansen M."/>
            <person name="Howarth C."/>
            <person name="Imamovic A."/>
            <person name="Larimer J."/>
            <person name="McCowan C."/>
            <person name="Murphy C."/>
            <person name="Neiman D."/>
            <person name="Pearson M."/>
            <person name="Priest M."/>
            <person name="Roberts A."/>
            <person name="Saif S."/>
            <person name="Shea T."/>
            <person name="Sisk P."/>
            <person name="Sykes S."/>
            <person name="Wortman J."/>
            <person name="Nusbaum C."/>
            <person name="Birren B."/>
        </authorList>
    </citation>
    <scope>NUCLEOTIDE SEQUENCE [LARGE SCALE GENOMIC DNA]</scope>
    <source>
        <strain evidence="3">ATCC 31012 / DSM 23050 / BCRC 14357 / CCUG 45561 / CIP 110063 / KCTC 2702 / LMG 19082 / RAG-1</strain>
    </source>
</reference>
<dbReference type="HOGENOM" id="CLU_2598096_0_0_6"/>
<organism evidence="2 3">
    <name type="scientific">Acinetobacter venetianus (strain ATCC 31012 / DSM 23050 / BCRC 14357 / CCUG 45561 / CIP 110063 / KCTC 2702 / LMG 19082 / RAG-1)</name>
    <dbReference type="NCBI Taxonomy" id="1191460"/>
    <lineage>
        <taxon>Bacteria</taxon>
        <taxon>Pseudomonadati</taxon>
        <taxon>Pseudomonadota</taxon>
        <taxon>Gammaproteobacteria</taxon>
        <taxon>Moraxellales</taxon>
        <taxon>Moraxellaceae</taxon>
        <taxon>Acinetobacter</taxon>
    </lineage>
</organism>
<dbReference type="PATRIC" id="fig|1191460.12.peg.988"/>
<dbReference type="Proteomes" id="UP000018445">
    <property type="component" value="Unassembled WGS sequence"/>
</dbReference>
<feature type="signal peptide" evidence="1">
    <location>
        <begin position="1"/>
        <end position="18"/>
    </location>
</feature>
<proteinExistence type="predicted"/>